<gene>
    <name evidence="1" type="ORF">WG66_8843</name>
</gene>
<sequence length="387" mass="43756">MANINTLPTEILLLLIDADDTKSDLRALRAVNRSFESLVTPILFSVLRFSTGTREDLACVELLKSLGSPHSRISSHIRTIRILSQDAIFSRRWTPRAAQVQAPRAKSILGRLFERKPSDENQKVDVNEHAQRMQNLYDERIHNAVRSLINLSAVSIVHWVPYSLSHSSLWKALRQSNISLKEVAIHDGVADAECAVYLGSCTGLKKLLLTYDSIIGRCLPYEVDDKAEEHLSKSLLKTVLKKQAASLMLLSFGCNKEGPWSFGLDSIDHYARYIDLRVLRVCLNAEDLEQRPEILEKCLQMAHSLPHLNSLITITCTKSSSWVQRFQDSGRNLEITVGLKLFKRDSKDEWSKNELFPLDLIADSRRTATDVEHWMVKFGGAVDMFSG</sequence>
<organism evidence="1 2">
    <name type="scientific">Moniliophthora roreri</name>
    <name type="common">Frosty pod rot fungus</name>
    <name type="synonym">Monilia roreri</name>
    <dbReference type="NCBI Taxonomy" id="221103"/>
    <lineage>
        <taxon>Eukaryota</taxon>
        <taxon>Fungi</taxon>
        <taxon>Dikarya</taxon>
        <taxon>Basidiomycota</taxon>
        <taxon>Agaricomycotina</taxon>
        <taxon>Agaricomycetes</taxon>
        <taxon>Agaricomycetidae</taxon>
        <taxon>Agaricales</taxon>
        <taxon>Marasmiineae</taxon>
        <taxon>Marasmiaceae</taxon>
        <taxon>Moniliophthora</taxon>
    </lineage>
</organism>
<comment type="caution">
    <text evidence="1">The sequence shown here is derived from an EMBL/GenBank/DDBJ whole genome shotgun (WGS) entry which is preliminary data.</text>
</comment>
<proteinExistence type="predicted"/>
<dbReference type="EMBL" id="LATX01001749">
    <property type="protein sequence ID" value="KTB38585.1"/>
    <property type="molecule type" value="Genomic_DNA"/>
</dbReference>
<evidence type="ECO:0008006" key="3">
    <source>
        <dbReference type="Google" id="ProtNLM"/>
    </source>
</evidence>
<dbReference type="Proteomes" id="UP000054988">
    <property type="component" value="Unassembled WGS sequence"/>
</dbReference>
<dbReference type="AlphaFoldDB" id="A0A0W0FQH7"/>
<accession>A0A0W0FQH7</accession>
<reference evidence="1 2" key="1">
    <citation type="submission" date="2015-12" db="EMBL/GenBank/DDBJ databases">
        <title>Draft genome sequence of Moniliophthora roreri, the causal agent of frosty pod rot of cacao.</title>
        <authorList>
            <person name="Aime M.C."/>
            <person name="Diaz-Valderrama J.R."/>
            <person name="Kijpornyongpan T."/>
            <person name="Phillips-Mora W."/>
        </authorList>
    </citation>
    <scope>NUCLEOTIDE SEQUENCE [LARGE SCALE GENOMIC DNA]</scope>
    <source>
        <strain evidence="1 2">MCA 2952</strain>
    </source>
</reference>
<name>A0A0W0FQH7_MONRR</name>
<evidence type="ECO:0000313" key="2">
    <source>
        <dbReference type="Proteomes" id="UP000054988"/>
    </source>
</evidence>
<evidence type="ECO:0000313" key="1">
    <source>
        <dbReference type="EMBL" id="KTB38585.1"/>
    </source>
</evidence>
<protein>
    <recommendedName>
        <fullName evidence="3">F-box domain-containing protein</fullName>
    </recommendedName>
</protein>